<feature type="transmembrane region" description="Helical" evidence="1">
    <location>
        <begin position="210"/>
        <end position="233"/>
    </location>
</feature>
<feature type="transmembrane region" description="Helical" evidence="1">
    <location>
        <begin position="280"/>
        <end position="298"/>
    </location>
</feature>
<feature type="transmembrane region" description="Helical" evidence="1">
    <location>
        <begin position="63"/>
        <end position="88"/>
    </location>
</feature>
<evidence type="ECO:0000256" key="1">
    <source>
        <dbReference type="SAM" id="Phobius"/>
    </source>
</evidence>
<name>A0ABV7FLF7_9ALTE</name>
<keyword evidence="1" id="KW-1133">Transmembrane helix</keyword>
<evidence type="ECO:0000313" key="3">
    <source>
        <dbReference type="Proteomes" id="UP001595478"/>
    </source>
</evidence>
<feature type="transmembrane region" description="Helical" evidence="1">
    <location>
        <begin position="125"/>
        <end position="158"/>
    </location>
</feature>
<evidence type="ECO:0008006" key="4">
    <source>
        <dbReference type="Google" id="ProtNLM"/>
    </source>
</evidence>
<keyword evidence="1" id="KW-0472">Membrane</keyword>
<accession>A0ABV7FLF7</accession>
<keyword evidence="1" id="KW-0812">Transmembrane</keyword>
<reference evidence="3" key="1">
    <citation type="journal article" date="2019" name="Int. J. Syst. Evol. Microbiol.">
        <title>The Global Catalogue of Microorganisms (GCM) 10K type strain sequencing project: providing services to taxonomists for standard genome sequencing and annotation.</title>
        <authorList>
            <consortium name="The Broad Institute Genomics Platform"/>
            <consortium name="The Broad Institute Genome Sequencing Center for Infectious Disease"/>
            <person name="Wu L."/>
            <person name="Ma J."/>
        </authorList>
    </citation>
    <scope>NUCLEOTIDE SEQUENCE [LARGE SCALE GENOMIC DNA]</scope>
    <source>
        <strain evidence="3">KCTC 52473</strain>
    </source>
</reference>
<sequence>MNVSSFIIAVQREFWEFKRMVVWQPIIIALLALSMLALGAVSLDSYQIKRLEEVLLIQNSADWSNYSLIVFSGILMLFLPFVVTMIFAQFSYFTHCLYDDRKDLSVMFWRSLPFSDLKTLAVKVFMGALCIPLVFVTVFAVLVLLVWLISGVLAVTFLNDQVEVLKRMLEAGVFSTLGLIYLHIVPFFLWLFPVYTWLLMASAYANKAPALWAILPILTVFLLEFMAESLFGIDVAYLSNTLSDYFGLVTFYDKKGIIFIQNSQIVLEAFSWFDAIMAKVSVYSLILGGVFWYIAYWIRANKSIQ</sequence>
<dbReference type="EMBL" id="JBHRSW010000004">
    <property type="protein sequence ID" value="MFC3120111.1"/>
    <property type="molecule type" value="Genomic_DNA"/>
</dbReference>
<dbReference type="RefSeq" id="WP_376918254.1">
    <property type="nucleotide sequence ID" value="NZ_JBHRSW010000004.1"/>
</dbReference>
<proteinExistence type="predicted"/>
<comment type="caution">
    <text evidence="2">The sequence shown here is derived from an EMBL/GenBank/DDBJ whole genome shotgun (WGS) entry which is preliminary data.</text>
</comment>
<keyword evidence="3" id="KW-1185">Reference proteome</keyword>
<protein>
    <recommendedName>
        <fullName evidence="4">ABC-2 type transport system permease protein</fullName>
    </recommendedName>
</protein>
<dbReference type="Proteomes" id="UP001595478">
    <property type="component" value="Unassembled WGS sequence"/>
</dbReference>
<feature type="transmembrane region" description="Helical" evidence="1">
    <location>
        <begin position="178"/>
        <end position="198"/>
    </location>
</feature>
<evidence type="ECO:0000313" key="2">
    <source>
        <dbReference type="EMBL" id="MFC3120111.1"/>
    </source>
</evidence>
<gene>
    <name evidence="2" type="ORF">ACFOHL_00585</name>
</gene>
<feature type="transmembrane region" description="Helical" evidence="1">
    <location>
        <begin position="21"/>
        <end position="43"/>
    </location>
</feature>
<organism evidence="2 3">
    <name type="scientific">Agaribacter flavus</name>
    <dbReference type="NCBI Taxonomy" id="1902781"/>
    <lineage>
        <taxon>Bacteria</taxon>
        <taxon>Pseudomonadati</taxon>
        <taxon>Pseudomonadota</taxon>
        <taxon>Gammaproteobacteria</taxon>
        <taxon>Alteromonadales</taxon>
        <taxon>Alteromonadaceae</taxon>
        <taxon>Agaribacter</taxon>
    </lineage>
</organism>